<evidence type="ECO:0000313" key="3">
    <source>
        <dbReference type="Proteomes" id="UP000053097"/>
    </source>
</evidence>
<dbReference type="Proteomes" id="UP000053097">
    <property type="component" value="Unassembled WGS sequence"/>
</dbReference>
<organism evidence="2 3">
    <name type="scientific">Ooceraea biroi</name>
    <name type="common">Clonal raider ant</name>
    <name type="synonym">Cerapachys biroi</name>
    <dbReference type="NCBI Taxonomy" id="2015173"/>
    <lineage>
        <taxon>Eukaryota</taxon>
        <taxon>Metazoa</taxon>
        <taxon>Ecdysozoa</taxon>
        <taxon>Arthropoda</taxon>
        <taxon>Hexapoda</taxon>
        <taxon>Insecta</taxon>
        <taxon>Pterygota</taxon>
        <taxon>Neoptera</taxon>
        <taxon>Endopterygota</taxon>
        <taxon>Hymenoptera</taxon>
        <taxon>Apocrita</taxon>
        <taxon>Aculeata</taxon>
        <taxon>Formicoidea</taxon>
        <taxon>Formicidae</taxon>
        <taxon>Dorylinae</taxon>
        <taxon>Ooceraea</taxon>
    </lineage>
</organism>
<feature type="region of interest" description="Disordered" evidence="1">
    <location>
        <begin position="52"/>
        <end position="73"/>
    </location>
</feature>
<name>A0A026W637_OOCBI</name>
<dbReference type="AlphaFoldDB" id="A0A026W637"/>
<protein>
    <submittedName>
        <fullName evidence="2">Uncharacterized protein</fullName>
    </submittedName>
</protein>
<accession>A0A026W637</accession>
<evidence type="ECO:0000256" key="1">
    <source>
        <dbReference type="SAM" id="MobiDB-lite"/>
    </source>
</evidence>
<evidence type="ECO:0000313" key="2">
    <source>
        <dbReference type="EMBL" id="EZA50504.1"/>
    </source>
</evidence>
<reference evidence="2 3" key="1">
    <citation type="journal article" date="2014" name="Curr. Biol.">
        <title>The genome of the clonal raider ant Cerapachys biroi.</title>
        <authorList>
            <person name="Oxley P.R."/>
            <person name="Ji L."/>
            <person name="Fetter-Pruneda I."/>
            <person name="McKenzie S.K."/>
            <person name="Li C."/>
            <person name="Hu H."/>
            <person name="Zhang G."/>
            <person name="Kronauer D.J."/>
        </authorList>
    </citation>
    <scope>NUCLEOTIDE SEQUENCE [LARGE SCALE GENOMIC DNA]</scope>
</reference>
<sequence>MYAVLLQGPRSLSLFAAPHRCQSFSAKGLTSPSPWSVSGVTRIHAQANVVNEGGASRVTRNAEETHAPIVHHH</sequence>
<keyword evidence="3" id="KW-1185">Reference proteome</keyword>
<proteinExistence type="predicted"/>
<dbReference type="EMBL" id="KK107455">
    <property type="protein sequence ID" value="EZA50504.1"/>
    <property type="molecule type" value="Genomic_DNA"/>
</dbReference>
<gene>
    <name evidence="2" type="ORF">X777_10697</name>
</gene>